<proteinExistence type="predicted"/>
<feature type="chain" id="PRO_5041334496" description="Membrane or secreted protein" evidence="1">
    <location>
        <begin position="22"/>
        <end position="238"/>
    </location>
</feature>
<accession>A0AA51NAR2</accession>
<gene>
    <name evidence="2" type="ORF">QYS48_29370</name>
</gene>
<dbReference type="AlphaFoldDB" id="A0AA51NAR2"/>
<organism evidence="2 3">
    <name type="scientific">Marivirga arenosa</name>
    <dbReference type="NCBI Taxonomy" id="3059076"/>
    <lineage>
        <taxon>Bacteria</taxon>
        <taxon>Pseudomonadati</taxon>
        <taxon>Bacteroidota</taxon>
        <taxon>Cytophagia</taxon>
        <taxon>Cytophagales</taxon>
        <taxon>Marivirgaceae</taxon>
        <taxon>Marivirga</taxon>
    </lineage>
</organism>
<evidence type="ECO:0008006" key="4">
    <source>
        <dbReference type="Google" id="ProtNLM"/>
    </source>
</evidence>
<dbReference type="Gene3D" id="2.40.128.490">
    <property type="entry name" value="Uncharacterised protein PF14869, DUF4488"/>
    <property type="match status" value="1"/>
</dbReference>
<reference evidence="2" key="1">
    <citation type="submission" date="2023-08" db="EMBL/GenBank/DDBJ databases">
        <title>Comparative genomics and taxonomic characterization of three novel marine species of genus Marivirga.</title>
        <authorList>
            <person name="Muhammad N."/>
            <person name="Kim S.-G."/>
        </authorList>
    </citation>
    <scope>NUCLEOTIDE SEQUENCE [LARGE SCALE GENOMIC DNA]</scope>
    <source>
        <strain evidence="2">ABR2-2</strain>
    </source>
</reference>
<evidence type="ECO:0000313" key="2">
    <source>
        <dbReference type="EMBL" id="WMN07621.1"/>
    </source>
</evidence>
<feature type="signal peptide" evidence="1">
    <location>
        <begin position="1"/>
        <end position="21"/>
    </location>
</feature>
<keyword evidence="1" id="KW-0732">Signal</keyword>
<evidence type="ECO:0000256" key="1">
    <source>
        <dbReference type="SAM" id="SignalP"/>
    </source>
</evidence>
<dbReference type="EMBL" id="CP129970">
    <property type="protein sequence ID" value="WMN07621.1"/>
    <property type="molecule type" value="Genomic_DNA"/>
</dbReference>
<name>A0AA51NAR2_9BACT</name>
<keyword evidence="3" id="KW-1185">Reference proteome</keyword>
<evidence type="ECO:0000313" key="3">
    <source>
        <dbReference type="Proteomes" id="UP001244443"/>
    </source>
</evidence>
<dbReference type="Proteomes" id="UP001244443">
    <property type="component" value="Chromosome"/>
</dbReference>
<sequence length="238" mass="27056">MRYLNKLLCLIILCVSTNLYSQSLIGSWEHTEINSNGDTIKSIVSFADGFQSLCVFNATKGIFLHTNGGAWSLEDDRLTEKVEYHSDSSNYVGQQITFKIILTDSTLQIAGEDEVFKRLDDGTPGDLNGAWLMSGRKRNGEIQQRDTDKPRKTMKILSGTRFQWIAYNTETKQFLATGGGTYTTENGEYIENIEFFSRDDSRSGASLKFNYELKNDDWHHSGLSSKGDPIYEIWTRRQ</sequence>
<dbReference type="RefSeq" id="WP_308357802.1">
    <property type="nucleotide sequence ID" value="NZ_CP129970.2"/>
</dbReference>
<protein>
    <recommendedName>
        <fullName evidence="4">Membrane or secreted protein</fullName>
    </recommendedName>
</protein>